<organism evidence="2 3">
    <name type="scientific">Porphyra umbilicalis</name>
    <name type="common">Purple laver</name>
    <name type="synonym">Red alga</name>
    <dbReference type="NCBI Taxonomy" id="2786"/>
    <lineage>
        <taxon>Eukaryota</taxon>
        <taxon>Rhodophyta</taxon>
        <taxon>Bangiophyceae</taxon>
        <taxon>Bangiales</taxon>
        <taxon>Bangiaceae</taxon>
        <taxon>Porphyra</taxon>
    </lineage>
</organism>
<dbReference type="EMBL" id="KV918761">
    <property type="protein sequence ID" value="OSX81490.1"/>
    <property type="molecule type" value="Genomic_DNA"/>
</dbReference>
<sequence>MHWPRYNVDLLGHPHRSTAVGFVLDAYALHFDLHRNSKTATTCMKRVSLQHRTKKKRMHVRGMASRNRDGHSAPPELISTQLIARADRTHNVQYTLHKRMGARPPREADQLAVAGSADSGRRPSNGKPHIVVIKDGDARLGLPRKPNLRRDASRRRDGGPRPRRRRRLLLGRHRWRRVPLRRRRGGAGRGLLGHAHPRLLGHTRYGGLGDARRRLDGRARHGCFRVGRPPTTDACERAAQRVAARRTPAVAPAAGGLGASPAADPP</sequence>
<protein>
    <submittedName>
        <fullName evidence="2">Uncharacterized protein</fullName>
    </submittedName>
</protein>
<feature type="region of interest" description="Disordered" evidence="1">
    <location>
        <begin position="99"/>
        <end position="166"/>
    </location>
</feature>
<proteinExistence type="predicted"/>
<keyword evidence="3" id="KW-1185">Reference proteome</keyword>
<evidence type="ECO:0000256" key="1">
    <source>
        <dbReference type="SAM" id="MobiDB-lite"/>
    </source>
</evidence>
<gene>
    <name evidence="2" type="ORF">BU14_0014s0041</name>
</gene>
<feature type="region of interest" description="Disordered" evidence="1">
    <location>
        <begin position="52"/>
        <end position="74"/>
    </location>
</feature>
<accession>A0A1X6PL10</accession>
<evidence type="ECO:0000313" key="3">
    <source>
        <dbReference type="Proteomes" id="UP000218209"/>
    </source>
</evidence>
<dbReference type="Proteomes" id="UP000218209">
    <property type="component" value="Unassembled WGS sequence"/>
</dbReference>
<dbReference type="AlphaFoldDB" id="A0A1X6PL10"/>
<evidence type="ECO:0000313" key="2">
    <source>
        <dbReference type="EMBL" id="OSX81490.1"/>
    </source>
</evidence>
<reference evidence="2 3" key="1">
    <citation type="submission" date="2017-03" db="EMBL/GenBank/DDBJ databases">
        <title>WGS assembly of Porphyra umbilicalis.</title>
        <authorList>
            <person name="Brawley S.H."/>
            <person name="Blouin N.A."/>
            <person name="Ficko-Blean E."/>
            <person name="Wheeler G.L."/>
            <person name="Lohr M."/>
            <person name="Goodson H.V."/>
            <person name="Jenkins J.W."/>
            <person name="Blaby-Haas C.E."/>
            <person name="Helliwell K.E."/>
            <person name="Chan C."/>
            <person name="Marriage T."/>
            <person name="Bhattacharya D."/>
            <person name="Klein A.S."/>
            <person name="Badis Y."/>
            <person name="Brodie J."/>
            <person name="Cao Y."/>
            <person name="Collen J."/>
            <person name="Dittami S.M."/>
            <person name="Gachon C.M."/>
            <person name="Green B.R."/>
            <person name="Karpowicz S."/>
            <person name="Kim J.W."/>
            <person name="Kudahl U."/>
            <person name="Lin S."/>
            <person name="Michel G."/>
            <person name="Mittag M."/>
            <person name="Olson B.J."/>
            <person name="Pangilinan J."/>
            <person name="Peng Y."/>
            <person name="Qiu H."/>
            <person name="Shu S."/>
            <person name="Singer J.T."/>
            <person name="Smith A.G."/>
            <person name="Sprecher B.N."/>
            <person name="Wagner V."/>
            <person name="Wang W."/>
            <person name="Wang Z.-Y."/>
            <person name="Yan J."/>
            <person name="Yarish C."/>
            <person name="Zoeuner-Riek S."/>
            <person name="Zhuang Y."/>
            <person name="Zou Y."/>
            <person name="Lindquist E.A."/>
            <person name="Grimwood J."/>
            <person name="Barry K."/>
            <person name="Rokhsar D.S."/>
            <person name="Schmutz J."/>
            <person name="Stiller J.W."/>
            <person name="Grossman A.R."/>
            <person name="Prochnik S.E."/>
        </authorList>
    </citation>
    <scope>NUCLEOTIDE SEQUENCE [LARGE SCALE GENOMIC DNA]</scope>
    <source>
        <strain evidence="2">4086291</strain>
    </source>
</reference>
<feature type="region of interest" description="Disordered" evidence="1">
    <location>
        <begin position="246"/>
        <end position="266"/>
    </location>
</feature>
<feature type="compositionally biased region" description="Basic and acidic residues" evidence="1">
    <location>
        <begin position="148"/>
        <end position="160"/>
    </location>
</feature>
<name>A0A1X6PL10_PORUM</name>